<evidence type="ECO:0000256" key="1">
    <source>
        <dbReference type="SAM" id="Phobius"/>
    </source>
</evidence>
<feature type="transmembrane region" description="Helical" evidence="1">
    <location>
        <begin position="25"/>
        <end position="44"/>
    </location>
</feature>
<name>A0A1T4YF36_9BACT</name>
<gene>
    <name evidence="2" type="ORF">SAMN02745166_03118</name>
</gene>
<proteinExistence type="predicted"/>
<evidence type="ECO:0000313" key="2">
    <source>
        <dbReference type="EMBL" id="SKB00313.1"/>
    </source>
</evidence>
<keyword evidence="1" id="KW-0812">Transmembrane</keyword>
<dbReference type="Proteomes" id="UP000190774">
    <property type="component" value="Unassembled WGS sequence"/>
</dbReference>
<keyword evidence="1" id="KW-0472">Membrane</keyword>
<accession>A0A1T4YF36</accession>
<dbReference type="EMBL" id="FUYE01000010">
    <property type="protein sequence ID" value="SKB00313.1"/>
    <property type="molecule type" value="Genomic_DNA"/>
</dbReference>
<protein>
    <submittedName>
        <fullName evidence="2">Uncharacterized protein</fullName>
    </submittedName>
</protein>
<keyword evidence="3" id="KW-1185">Reference proteome</keyword>
<organism evidence="2 3">
    <name type="scientific">Prosthecobacter debontii</name>
    <dbReference type="NCBI Taxonomy" id="48467"/>
    <lineage>
        <taxon>Bacteria</taxon>
        <taxon>Pseudomonadati</taxon>
        <taxon>Verrucomicrobiota</taxon>
        <taxon>Verrucomicrobiia</taxon>
        <taxon>Verrucomicrobiales</taxon>
        <taxon>Verrucomicrobiaceae</taxon>
        <taxon>Prosthecobacter</taxon>
    </lineage>
</organism>
<keyword evidence="1" id="KW-1133">Transmembrane helix</keyword>
<sequence>MVDKALTLMPTTVLASRLAYGLFKYGLHGLCLGFVGVVWMMLMSSGSNDLGGGLAFGCIWTAGIGSYFILARRFLKTLDREVEIVPGQLRIVLGTGERSEVPLDESMEIKIIRKPRLSYCEIEQEGRLIARFLPTNDLLEDLRHPGPARHWQWLMERYLEPHRTAA</sequence>
<reference evidence="3" key="1">
    <citation type="submission" date="2017-02" db="EMBL/GenBank/DDBJ databases">
        <authorList>
            <person name="Varghese N."/>
            <person name="Submissions S."/>
        </authorList>
    </citation>
    <scope>NUCLEOTIDE SEQUENCE [LARGE SCALE GENOMIC DNA]</scope>
    <source>
        <strain evidence="3">ATCC 700200</strain>
    </source>
</reference>
<dbReference type="AlphaFoldDB" id="A0A1T4YF36"/>
<feature type="transmembrane region" description="Helical" evidence="1">
    <location>
        <begin position="50"/>
        <end position="70"/>
    </location>
</feature>
<evidence type="ECO:0000313" key="3">
    <source>
        <dbReference type="Proteomes" id="UP000190774"/>
    </source>
</evidence>